<dbReference type="AlphaFoldDB" id="A0A8J6MDK3"/>
<dbReference type="EMBL" id="JACOPQ010000010">
    <property type="protein sequence ID" value="MBC5737869.1"/>
    <property type="molecule type" value="Genomic_DNA"/>
</dbReference>
<gene>
    <name evidence="7" type="ORF">H8S62_12710</name>
</gene>
<dbReference type="PANTHER" id="PTHR43649:SF33">
    <property type="entry name" value="POLYGALACTURONAN_RHAMNOGALACTURONAN-BINDING PROTEIN YTCQ"/>
    <property type="match status" value="1"/>
</dbReference>
<keyword evidence="2 6" id="KW-0732">Signal</keyword>
<evidence type="ECO:0000256" key="3">
    <source>
        <dbReference type="ARBA" id="ARBA00023136"/>
    </source>
</evidence>
<evidence type="ECO:0000256" key="2">
    <source>
        <dbReference type="ARBA" id="ARBA00022729"/>
    </source>
</evidence>
<dbReference type="InterPro" id="IPR006059">
    <property type="entry name" value="SBP"/>
</dbReference>
<dbReference type="InterPro" id="IPR050490">
    <property type="entry name" value="Bact_solute-bd_prot1"/>
</dbReference>
<protein>
    <submittedName>
        <fullName evidence="7">Extracellular solute-binding protein</fullName>
    </submittedName>
</protein>
<dbReference type="SUPFAM" id="SSF53850">
    <property type="entry name" value="Periplasmic binding protein-like II"/>
    <property type="match status" value="1"/>
</dbReference>
<keyword evidence="3" id="KW-0472">Membrane</keyword>
<keyword evidence="5" id="KW-0449">Lipoprotein</keyword>
<dbReference type="Gene3D" id="3.40.190.10">
    <property type="entry name" value="Periplasmic binding protein-like II"/>
    <property type="match status" value="2"/>
</dbReference>
<comment type="caution">
    <text evidence="7">The sequence shown here is derived from an EMBL/GenBank/DDBJ whole genome shotgun (WGS) entry which is preliminary data.</text>
</comment>
<reference evidence="7" key="1">
    <citation type="submission" date="2020-08" db="EMBL/GenBank/DDBJ databases">
        <title>Genome public.</title>
        <authorList>
            <person name="Liu C."/>
            <person name="Sun Q."/>
        </authorList>
    </citation>
    <scope>NUCLEOTIDE SEQUENCE</scope>
    <source>
        <strain evidence="7">NSJ-52</strain>
    </source>
</reference>
<evidence type="ECO:0000256" key="1">
    <source>
        <dbReference type="ARBA" id="ARBA00022475"/>
    </source>
</evidence>
<evidence type="ECO:0000256" key="4">
    <source>
        <dbReference type="ARBA" id="ARBA00023139"/>
    </source>
</evidence>
<feature type="chain" id="PRO_5038844872" evidence="6">
    <location>
        <begin position="21"/>
        <end position="438"/>
    </location>
</feature>
<proteinExistence type="predicted"/>
<keyword evidence="8" id="KW-1185">Reference proteome</keyword>
<dbReference type="PROSITE" id="PS51257">
    <property type="entry name" value="PROKAR_LIPOPROTEIN"/>
    <property type="match status" value="1"/>
</dbReference>
<keyword evidence="1" id="KW-1003">Cell membrane</keyword>
<dbReference type="Pfam" id="PF01547">
    <property type="entry name" value="SBP_bac_1"/>
    <property type="match status" value="1"/>
</dbReference>
<keyword evidence="4" id="KW-0564">Palmitate</keyword>
<evidence type="ECO:0000313" key="7">
    <source>
        <dbReference type="EMBL" id="MBC5737869.1"/>
    </source>
</evidence>
<accession>A0A8J6MDK3</accession>
<evidence type="ECO:0000256" key="5">
    <source>
        <dbReference type="ARBA" id="ARBA00023288"/>
    </source>
</evidence>
<dbReference type="Proteomes" id="UP000607645">
    <property type="component" value="Unassembled WGS sequence"/>
</dbReference>
<organism evidence="7 8">
    <name type="scientific">Lawsonibacter faecis</name>
    <dbReference type="NCBI Taxonomy" id="2763052"/>
    <lineage>
        <taxon>Bacteria</taxon>
        <taxon>Bacillati</taxon>
        <taxon>Bacillota</taxon>
        <taxon>Clostridia</taxon>
        <taxon>Eubacteriales</taxon>
        <taxon>Oscillospiraceae</taxon>
        <taxon>Lawsonibacter</taxon>
    </lineage>
</organism>
<evidence type="ECO:0000256" key="6">
    <source>
        <dbReference type="SAM" id="SignalP"/>
    </source>
</evidence>
<dbReference type="PANTHER" id="PTHR43649">
    <property type="entry name" value="ARABINOSE-BINDING PROTEIN-RELATED"/>
    <property type="match status" value="1"/>
</dbReference>
<dbReference type="RefSeq" id="WP_186919672.1">
    <property type="nucleotide sequence ID" value="NZ_JACOPQ010000010.1"/>
</dbReference>
<evidence type="ECO:0000313" key="8">
    <source>
        <dbReference type="Proteomes" id="UP000607645"/>
    </source>
</evidence>
<sequence length="438" mass="47840">MRKSAAALCMAVVLCLSLLAGCGNTPAAGGGQVFVENEAEGQDEQVLKFFAPTDNDSSMARYYKEMIDRYNEGHSGPRVTLEGISTADGFNEYLEQRLDAGEGDDVFILNADSVKPLHAKGYLFDLSGLPVFEKLNDATKDQAMIGDIAYCIPVNMSAYVMFVNVDLLEQYGLESPQNLEEFINCCRTIKAGGGTPLSLNRWYALTVPAMANGLYQIYSAENSKELLAGLNSGEVKIGDYMLEGFELFQTAVEEGWYGDGLDGAAVNALKAGDTDYPDFAAGKTAFYFVTVGNIKRMDSKYPEINCIAQGVPIPGGTVTLPAVVSRLSVNANSEHLEDALEFVSYITNGVYRKTSEGGGSELPIYDDVAFVLSSERMRPAYETYMSGGQIPIEDMRLNFTYWDTVRELCIKMFDGMTAQEAAEEYDRVQAEQLAAYTG</sequence>
<feature type="signal peptide" evidence="6">
    <location>
        <begin position="1"/>
        <end position="20"/>
    </location>
</feature>
<name>A0A8J6MDK3_9FIRM</name>